<dbReference type="SUPFAM" id="SSF53448">
    <property type="entry name" value="Nucleotide-diphospho-sugar transferases"/>
    <property type="match status" value="1"/>
</dbReference>
<dbReference type="Proteomes" id="UP000244496">
    <property type="component" value="Plasmid unnamed1"/>
</dbReference>
<dbReference type="OrthoDB" id="9807795at2"/>
<evidence type="ECO:0000313" key="3">
    <source>
        <dbReference type="Proteomes" id="UP000244496"/>
    </source>
</evidence>
<dbReference type="InterPro" id="IPR001173">
    <property type="entry name" value="Glyco_trans_2-like"/>
</dbReference>
<keyword evidence="2" id="KW-0808">Transferase</keyword>
<accession>A0A2S0URR5</accession>
<keyword evidence="2" id="KW-0614">Plasmid</keyword>
<dbReference type="KEGG" id="geh:HYN69_17965"/>
<feature type="domain" description="Glycosyltransferase 2-like" evidence="1">
    <location>
        <begin position="21"/>
        <end position="128"/>
    </location>
</feature>
<dbReference type="InterPro" id="IPR050834">
    <property type="entry name" value="Glycosyltransf_2"/>
</dbReference>
<sequence length="316" mass="35261">MDDEMNAVPCTTGRNPAVTFAMFTFNQAPYVREAVLAALGQDCEPIEIILSDDCSSDDTFAIMQETVAAYRGPHRVMVRQERPNRGLIGHINAVLGIAGGEYIVLAAGDDLSRTDRVAVLMQEMAARPLLIHSGFDFMDEAGRPLAMKKPYEALLTGDLMTIAAARALYVGATGCWHRDLFEKYGLIEAAGAYEDLVMGYRAALAGRVAYVNRSLVRYRIGTGITTRPEDARAKVLRTCRATIASFEQRLADTRRFFPARGDLIARIEKERLREEAVIAWYSDRPAFLRRYAWRVSVQTYFVGAALARMRQRFAAD</sequence>
<name>A0A2S0URR5_9RHOB</name>
<dbReference type="PANTHER" id="PTHR43685">
    <property type="entry name" value="GLYCOSYLTRANSFERASE"/>
    <property type="match status" value="1"/>
</dbReference>
<keyword evidence="3" id="KW-1185">Reference proteome</keyword>
<evidence type="ECO:0000313" key="2">
    <source>
        <dbReference type="EMBL" id="AWB50501.1"/>
    </source>
</evidence>
<dbReference type="InterPro" id="IPR029044">
    <property type="entry name" value="Nucleotide-diphossugar_trans"/>
</dbReference>
<evidence type="ECO:0000259" key="1">
    <source>
        <dbReference type="Pfam" id="PF00535"/>
    </source>
</evidence>
<gene>
    <name evidence="2" type="ORF">HYN69_17965</name>
</gene>
<protein>
    <submittedName>
        <fullName evidence="2">Glycosyl transferase</fullName>
    </submittedName>
</protein>
<reference evidence="2 3" key="1">
    <citation type="submission" date="2018-04" db="EMBL/GenBank/DDBJ databases">
        <title>Genome sequencing of Gemmobacter.</title>
        <authorList>
            <person name="Yi H."/>
            <person name="Baek M.-G."/>
        </authorList>
    </citation>
    <scope>NUCLEOTIDE SEQUENCE [LARGE SCALE GENOMIC DNA]</scope>
    <source>
        <strain evidence="2 3">HYN0069</strain>
        <plasmid evidence="2 3">unnamed1</plasmid>
    </source>
</reference>
<organism evidence="2 3">
    <name type="scientific">Paragemmobacter aquarius</name>
    <dbReference type="NCBI Taxonomy" id="2169400"/>
    <lineage>
        <taxon>Bacteria</taxon>
        <taxon>Pseudomonadati</taxon>
        <taxon>Pseudomonadota</taxon>
        <taxon>Alphaproteobacteria</taxon>
        <taxon>Rhodobacterales</taxon>
        <taxon>Paracoccaceae</taxon>
        <taxon>Paragemmobacter</taxon>
    </lineage>
</organism>
<geneLocation type="plasmid" evidence="2 3">
    <name>unnamed1</name>
</geneLocation>
<dbReference type="PANTHER" id="PTHR43685:SF2">
    <property type="entry name" value="GLYCOSYLTRANSFERASE 2-LIKE DOMAIN-CONTAINING PROTEIN"/>
    <property type="match status" value="1"/>
</dbReference>
<dbReference type="GO" id="GO:0016740">
    <property type="term" value="F:transferase activity"/>
    <property type="evidence" value="ECO:0007669"/>
    <property type="project" value="UniProtKB-KW"/>
</dbReference>
<proteinExistence type="predicted"/>
<dbReference type="AlphaFoldDB" id="A0A2S0URR5"/>
<dbReference type="Pfam" id="PF00535">
    <property type="entry name" value="Glycos_transf_2"/>
    <property type="match status" value="1"/>
</dbReference>
<dbReference type="EMBL" id="CP028919">
    <property type="protein sequence ID" value="AWB50501.1"/>
    <property type="molecule type" value="Genomic_DNA"/>
</dbReference>
<dbReference type="Gene3D" id="3.90.550.10">
    <property type="entry name" value="Spore Coat Polysaccharide Biosynthesis Protein SpsA, Chain A"/>
    <property type="match status" value="1"/>
</dbReference>